<feature type="transmembrane region" description="Helical" evidence="1">
    <location>
        <begin position="18"/>
        <end position="35"/>
    </location>
</feature>
<sequence>MASPLVFYKDPKRKSRELFKVVIILTLCVLTWFLLPSTFVYLFFGFLFLVGSYLLFSLLRNKPTVIINQDGIKNNTNAMGIVSWQLIKGFEIKKGINFVALVIMLQDQEAFFKDKNSLVKGLMKSNIQRFGSPVVIAETEFNVSLPEVIQMIETYRNQ</sequence>
<evidence type="ECO:0000313" key="3">
    <source>
        <dbReference type="Proteomes" id="UP000002945"/>
    </source>
</evidence>
<organism evidence="2 3">
    <name type="scientific">Kordia algicida OT-1</name>
    <dbReference type="NCBI Taxonomy" id="391587"/>
    <lineage>
        <taxon>Bacteria</taxon>
        <taxon>Pseudomonadati</taxon>
        <taxon>Bacteroidota</taxon>
        <taxon>Flavobacteriia</taxon>
        <taxon>Flavobacteriales</taxon>
        <taxon>Flavobacteriaceae</taxon>
        <taxon>Kordia</taxon>
    </lineage>
</organism>
<dbReference type="Proteomes" id="UP000002945">
    <property type="component" value="Unassembled WGS sequence"/>
</dbReference>
<dbReference type="AlphaFoldDB" id="A9EDP3"/>
<dbReference type="InterPro" id="IPR048136">
    <property type="entry name" value="STM3941-like"/>
</dbReference>
<reference evidence="2 3" key="1">
    <citation type="journal article" date="2011" name="J. Bacteriol.">
        <title>Genome sequence of the algicidal bacterium Kordia algicida OT-1.</title>
        <authorList>
            <person name="Lee H.S."/>
            <person name="Kang S.G."/>
            <person name="Kwon K.K."/>
            <person name="Lee J.H."/>
            <person name="Kim S.J."/>
        </authorList>
    </citation>
    <scope>NUCLEOTIDE SEQUENCE [LARGE SCALE GENOMIC DNA]</scope>
    <source>
        <strain evidence="2 3">OT-1</strain>
    </source>
</reference>
<name>A9EDP3_9FLAO</name>
<accession>A9EDP3</accession>
<keyword evidence="3" id="KW-1185">Reference proteome</keyword>
<dbReference type="HOGENOM" id="CLU_1667096_0_0_10"/>
<evidence type="ECO:0000256" key="1">
    <source>
        <dbReference type="SAM" id="Phobius"/>
    </source>
</evidence>
<keyword evidence="1" id="KW-1133">Transmembrane helix</keyword>
<dbReference type="EMBL" id="ABIB01000024">
    <property type="protein sequence ID" value="EDP94204.1"/>
    <property type="molecule type" value="Genomic_DNA"/>
</dbReference>
<dbReference type="RefSeq" id="WP_007092756.1">
    <property type="nucleotide sequence ID" value="NZ_CP142125.1"/>
</dbReference>
<evidence type="ECO:0000313" key="2">
    <source>
        <dbReference type="EMBL" id="EDP94204.1"/>
    </source>
</evidence>
<gene>
    <name evidence="2" type="ORF">KAOT1_00900</name>
</gene>
<comment type="caution">
    <text evidence="2">The sequence shown here is derived from an EMBL/GenBank/DDBJ whole genome shotgun (WGS) entry which is preliminary data.</text>
</comment>
<keyword evidence="1" id="KW-0812">Transmembrane</keyword>
<dbReference type="STRING" id="391587.KAOT1_00900"/>
<protein>
    <submittedName>
        <fullName evidence="2">Uncharacterized protein</fullName>
    </submittedName>
</protein>
<feature type="transmembrane region" description="Helical" evidence="1">
    <location>
        <begin position="41"/>
        <end position="59"/>
    </location>
</feature>
<dbReference type="NCBIfam" id="NF041635">
    <property type="entry name" value="STM3941_fam"/>
    <property type="match status" value="1"/>
</dbReference>
<proteinExistence type="predicted"/>
<keyword evidence="1" id="KW-0472">Membrane</keyword>